<proteinExistence type="predicted"/>
<keyword evidence="3" id="KW-1185">Reference proteome</keyword>
<sequence>MFGFTVRLSFSLFRVTKETREALERRVWCTPRPSFDGRFVDNQVATEEYPDPSTFKINDSRKEEELVHAIIVPNYAEDIDTLRTTLNVLASHPRACSQYEIYLAMEQKEPEAAEKAAKLVSIFEKSFLQIRPTFHPAGLPGEIAGKSSNVAFSARHIIEIHRADLTGGSCKVIITVMDADTHLSQDYFTEIRRLHYTHPTEADRSIYCCPIIFDRNSHRTPILVRCADLLWAFAGLSTMYPGAPISIPTSVYSLPLLLAEKVGGWDSDPTAIGEDMHMMLKCYFETAGNVVSRVVYIPASQCNVSSETGIGWRRTLDTCMARYRQALRHMWGALDSGFAIRRSVSYLRFHSRCLFFRPRHFVLLHLLWEAHFLPSHLLILMLFSGLYEFCTPVAELHPIMKSAFWLTSLLRAGSFIWMNICLALYERWHEVCLNARMRDMSAAKLTGTGFSQRTWWHPKYLLERLFFPIAGTVYGPIPTMHAIFSHFWTDRLEYRVSKKPAFTSESGMV</sequence>
<accession>A0A3A3A2R4</accession>
<comment type="caution">
    <text evidence="2">The sequence shown here is derived from an EMBL/GenBank/DDBJ whole genome shotgun (WGS) entry which is preliminary data.</text>
</comment>
<organism evidence="2 3">
    <name type="scientific">Aspergillus sclerotialis</name>
    <dbReference type="NCBI Taxonomy" id="2070753"/>
    <lineage>
        <taxon>Eukaryota</taxon>
        <taxon>Fungi</taxon>
        <taxon>Dikarya</taxon>
        <taxon>Ascomycota</taxon>
        <taxon>Pezizomycotina</taxon>
        <taxon>Eurotiomycetes</taxon>
        <taxon>Eurotiomycetidae</taxon>
        <taxon>Eurotiales</taxon>
        <taxon>Aspergillaceae</taxon>
        <taxon>Aspergillus</taxon>
        <taxon>Aspergillus subgen. Polypaecilum</taxon>
    </lineage>
</organism>
<dbReference type="EMBL" id="MVGC01000032">
    <property type="protein sequence ID" value="RJE25984.1"/>
    <property type="molecule type" value="Genomic_DNA"/>
</dbReference>
<evidence type="ECO:0000313" key="3">
    <source>
        <dbReference type="Proteomes" id="UP000266188"/>
    </source>
</evidence>
<dbReference type="OrthoDB" id="5819478at2759"/>
<dbReference type="InterPro" id="IPR029044">
    <property type="entry name" value="Nucleotide-diphossugar_trans"/>
</dbReference>
<protein>
    <recommendedName>
        <fullName evidence="1">Glycosyltransferase 2-like domain-containing protein</fullName>
    </recommendedName>
</protein>
<dbReference type="PANTHER" id="PTHR36851:SF1">
    <property type="entry name" value="GLYCO_TRANS_2-LIKE DOMAIN-CONTAINING PROTEIN"/>
    <property type="match status" value="1"/>
</dbReference>
<dbReference type="Pfam" id="PF13632">
    <property type="entry name" value="Glyco_trans_2_3"/>
    <property type="match status" value="1"/>
</dbReference>
<dbReference type="InterPro" id="IPR001173">
    <property type="entry name" value="Glyco_trans_2-like"/>
</dbReference>
<dbReference type="AlphaFoldDB" id="A0A3A3A2R4"/>
<dbReference type="Proteomes" id="UP000266188">
    <property type="component" value="Unassembled WGS sequence"/>
</dbReference>
<feature type="domain" description="Glycosyltransferase 2-like" evidence="1">
    <location>
        <begin position="173"/>
        <end position="405"/>
    </location>
</feature>
<evidence type="ECO:0000259" key="1">
    <source>
        <dbReference type="Pfam" id="PF13632"/>
    </source>
</evidence>
<name>A0A3A3A2R4_9EURO</name>
<dbReference type="PANTHER" id="PTHR36851">
    <property type="entry name" value="UNNAMED PRODUCT"/>
    <property type="match status" value="1"/>
</dbReference>
<dbReference type="SUPFAM" id="SSF53448">
    <property type="entry name" value="Nucleotide-diphospho-sugar transferases"/>
    <property type="match status" value="1"/>
</dbReference>
<reference evidence="3" key="1">
    <citation type="submission" date="2017-02" db="EMBL/GenBank/DDBJ databases">
        <authorList>
            <person name="Tafer H."/>
            <person name="Lopandic K."/>
        </authorList>
    </citation>
    <scope>NUCLEOTIDE SEQUENCE [LARGE SCALE GENOMIC DNA]</scope>
    <source>
        <strain evidence="3">CBS 366.77</strain>
    </source>
</reference>
<gene>
    <name evidence="2" type="ORF">PHISCL_01669</name>
</gene>
<evidence type="ECO:0000313" key="2">
    <source>
        <dbReference type="EMBL" id="RJE25984.1"/>
    </source>
</evidence>